<protein>
    <submittedName>
        <fullName evidence="2">Uncharacterized protein</fullName>
    </submittedName>
</protein>
<feature type="chain" id="PRO_5046819047" evidence="1">
    <location>
        <begin position="28"/>
        <end position="132"/>
    </location>
</feature>
<sequence>MSKQNLIMKASMALWLGVAIMPISSYADVINDSDQTIYVKPESSTKPVEVKKGEEYKGPQDGVAANGKVFKNIDGSDVEVDKHGTAKVIQKNPVRLLAEEVRGGYLEKSPDKGWDPVFSKAEQQAKKKLSNG</sequence>
<gene>
    <name evidence="2" type="ORF">LDJ79_00685</name>
</gene>
<dbReference type="EMBL" id="JAIWIU010000004">
    <property type="protein sequence ID" value="MCA2014605.1"/>
    <property type="molecule type" value="Genomic_DNA"/>
</dbReference>
<keyword evidence="1" id="KW-0732">Signal</keyword>
<evidence type="ECO:0000313" key="3">
    <source>
        <dbReference type="Proteomes" id="UP001199044"/>
    </source>
</evidence>
<accession>A0ABS7YG29</accession>
<proteinExistence type="predicted"/>
<dbReference type="Proteomes" id="UP001199044">
    <property type="component" value="Unassembled WGS sequence"/>
</dbReference>
<feature type="signal peptide" evidence="1">
    <location>
        <begin position="1"/>
        <end position="27"/>
    </location>
</feature>
<comment type="caution">
    <text evidence="2">The sequence shown here is derived from an EMBL/GenBank/DDBJ whole genome shotgun (WGS) entry which is preliminary data.</text>
</comment>
<organism evidence="2 3">
    <name type="scientific">Vibrio tritonius</name>
    <dbReference type="NCBI Taxonomy" id="1435069"/>
    <lineage>
        <taxon>Bacteria</taxon>
        <taxon>Pseudomonadati</taxon>
        <taxon>Pseudomonadota</taxon>
        <taxon>Gammaproteobacteria</taxon>
        <taxon>Vibrionales</taxon>
        <taxon>Vibrionaceae</taxon>
        <taxon>Vibrio</taxon>
    </lineage>
</organism>
<name>A0ABS7YG29_9VIBR</name>
<keyword evidence="3" id="KW-1185">Reference proteome</keyword>
<dbReference type="RefSeq" id="WP_068717470.1">
    <property type="nucleotide sequence ID" value="NZ_AP014636.1"/>
</dbReference>
<evidence type="ECO:0000256" key="1">
    <source>
        <dbReference type="SAM" id="SignalP"/>
    </source>
</evidence>
<evidence type="ECO:0000313" key="2">
    <source>
        <dbReference type="EMBL" id="MCA2014605.1"/>
    </source>
</evidence>
<reference evidence="3" key="1">
    <citation type="submission" date="2023-07" db="EMBL/GenBank/DDBJ databases">
        <title>Molecular identification of indigenous halophilic bacteria isolated from red sea cost, biodegradation of synthetic dyes and assessment of degraded metabolite toxicity.</title>
        <authorList>
            <person name="Chaieb K."/>
            <person name="Altayb H.N."/>
        </authorList>
    </citation>
    <scope>NUCLEOTIDE SEQUENCE [LARGE SCALE GENOMIC DNA]</scope>
    <source>
        <strain evidence="3">K20</strain>
    </source>
</reference>